<evidence type="ECO:0000313" key="2">
    <source>
        <dbReference type="EMBL" id="KAK3878408.1"/>
    </source>
</evidence>
<comment type="caution">
    <text evidence="2">The sequence shown here is derived from an EMBL/GenBank/DDBJ whole genome shotgun (WGS) entry which is preliminary data.</text>
</comment>
<protein>
    <submittedName>
        <fullName evidence="2">Uncharacterized protein</fullName>
    </submittedName>
</protein>
<sequence>MPGRTERMGETNAGRLDDGDGGPHTELHRHPYVSSCCQVHPSAFPDSEDPTRPTSSHYGLGIRHCLRPSLQGMLMWCAATEKNICITA</sequence>
<feature type="region of interest" description="Disordered" evidence="1">
    <location>
        <begin position="1"/>
        <end position="29"/>
    </location>
</feature>
<dbReference type="AlphaFoldDB" id="A0AAE1KP09"/>
<keyword evidence="3" id="KW-1185">Reference proteome</keyword>
<evidence type="ECO:0000256" key="1">
    <source>
        <dbReference type="SAM" id="MobiDB-lite"/>
    </source>
</evidence>
<organism evidence="2 3">
    <name type="scientific">Petrolisthes cinctipes</name>
    <name type="common">Flat porcelain crab</name>
    <dbReference type="NCBI Taxonomy" id="88211"/>
    <lineage>
        <taxon>Eukaryota</taxon>
        <taxon>Metazoa</taxon>
        <taxon>Ecdysozoa</taxon>
        <taxon>Arthropoda</taxon>
        <taxon>Crustacea</taxon>
        <taxon>Multicrustacea</taxon>
        <taxon>Malacostraca</taxon>
        <taxon>Eumalacostraca</taxon>
        <taxon>Eucarida</taxon>
        <taxon>Decapoda</taxon>
        <taxon>Pleocyemata</taxon>
        <taxon>Anomura</taxon>
        <taxon>Galatheoidea</taxon>
        <taxon>Porcellanidae</taxon>
        <taxon>Petrolisthes</taxon>
    </lineage>
</organism>
<dbReference type="Proteomes" id="UP001286313">
    <property type="component" value="Unassembled WGS sequence"/>
</dbReference>
<accession>A0AAE1KP09</accession>
<evidence type="ECO:0000313" key="3">
    <source>
        <dbReference type="Proteomes" id="UP001286313"/>
    </source>
</evidence>
<dbReference type="EMBL" id="JAWQEG010001559">
    <property type="protein sequence ID" value="KAK3878408.1"/>
    <property type="molecule type" value="Genomic_DNA"/>
</dbReference>
<proteinExistence type="predicted"/>
<reference evidence="2" key="1">
    <citation type="submission" date="2023-10" db="EMBL/GenBank/DDBJ databases">
        <title>Genome assemblies of two species of porcelain crab, Petrolisthes cinctipes and Petrolisthes manimaculis (Anomura: Porcellanidae).</title>
        <authorList>
            <person name="Angst P."/>
        </authorList>
    </citation>
    <scope>NUCLEOTIDE SEQUENCE</scope>
    <source>
        <strain evidence="2">PB745_01</strain>
        <tissue evidence="2">Gill</tissue>
    </source>
</reference>
<name>A0AAE1KP09_PETCI</name>
<gene>
    <name evidence="2" type="ORF">Pcinc_016992</name>
</gene>